<protein>
    <submittedName>
        <fullName evidence="1">Uncharacterized protein</fullName>
    </submittedName>
</protein>
<reference evidence="1" key="1">
    <citation type="submission" date="2022-11" db="EMBL/GenBank/DDBJ databases">
        <authorList>
            <person name="Hyden B.L."/>
            <person name="Feng K."/>
            <person name="Yates T."/>
            <person name="Jawdy S."/>
            <person name="Smart L.B."/>
            <person name="Muchero W."/>
        </authorList>
    </citation>
    <scope>NUCLEOTIDE SEQUENCE</scope>
    <source>
        <tissue evidence="1">Shoot tip</tissue>
    </source>
</reference>
<accession>A0A9Q0ZC58</accession>
<name>A0A9Q0ZC58_SALVM</name>
<keyword evidence="2" id="KW-1185">Reference proteome</keyword>
<evidence type="ECO:0000313" key="1">
    <source>
        <dbReference type="EMBL" id="KAJ6728967.1"/>
    </source>
</evidence>
<reference evidence="1" key="2">
    <citation type="journal article" date="2023" name="Int. J. Mol. Sci.">
        <title>De Novo Assembly and Annotation of 11 Diverse Shrub Willow (Salix) Genomes Reveals Novel Gene Organization in Sex-Linked Regions.</title>
        <authorList>
            <person name="Hyden B."/>
            <person name="Feng K."/>
            <person name="Yates T.B."/>
            <person name="Jawdy S."/>
            <person name="Cereghino C."/>
            <person name="Smart L.B."/>
            <person name="Muchero W."/>
        </authorList>
    </citation>
    <scope>NUCLEOTIDE SEQUENCE [LARGE SCALE GENOMIC DNA]</scope>
    <source>
        <tissue evidence="1">Shoot tip</tissue>
    </source>
</reference>
<comment type="caution">
    <text evidence="1">The sequence shown here is derived from an EMBL/GenBank/DDBJ whole genome shotgun (WGS) entry which is preliminary data.</text>
</comment>
<evidence type="ECO:0000313" key="2">
    <source>
        <dbReference type="Proteomes" id="UP001151529"/>
    </source>
</evidence>
<gene>
    <name evidence="1" type="ORF">OIU85_019940</name>
</gene>
<dbReference type="AlphaFoldDB" id="A0A9Q0ZC58"/>
<organism evidence="1 2">
    <name type="scientific">Salix viminalis</name>
    <name type="common">Common osier</name>
    <name type="synonym">Basket willow</name>
    <dbReference type="NCBI Taxonomy" id="40686"/>
    <lineage>
        <taxon>Eukaryota</taxon>
        <taxon>Viridiplantae</taxon>
        <taxon>Streptophyta</taxon>
        <taxon>Embryophyta</taxon>
        <taxon>Tracheophyta</taxon>
        <taxon>Spermatophyta</taxon>
        <taxon>Magnoliopsida</taxon>
        <taxon>eudicotyledons</taxon>
        <taxon>Gunneridae</taxon>
        <taxon>Pentapetalae</taxon>
        <taxon>rosids</taxon>
        <taxon>fabids</taxon>
        <taxon>Malpighiales</taxon>
        <taxon>Salicaceae</taxon>
        <taxon>Saliceae</taxon>
        <taxon>Salix</taxon>
    </lineage>
</organism>
<proteinExistence type="predicted"/>
<dbReference type="Proteomes" id="UP001151529">
    <property type="component" value="Chromosome 2"/>
</dbReference>
<sequence length="105" mass="11621">MSGSTIQLRSLAFKLQEPRNQLCAGGKELMLDDFKSYLQKVAGGCGDRESRLCRVLGWEWIDLLMALHFSAMKFAATVMECFLLAGPIPVRHATCSGNIQGFCFS</sequence>
<dbReference type="EMBL" id="JAPFFL010000004">
    <property type="protein sequence ID" value="KAJ6728967.1"/>
    <property type="molecule type" value="Genomic_DNA"/>
</dbReference>